<dbReference type="SUPFAM" id="SSF54506">
    <property type="entry name" value="Diaminopimelate epimerase-like"/>
    <property type="match status" value="2"/>
</dbReference>
<dbReference type="InterPro" id="IPR018510">
    <property type="entry name" value="DAP_epimerase_AS"/>
</dbReference>
<comment type="function">
    <text evidence="8">Catalyzes the stereoinversion of LL-2,6-diaminopimelate (L,L-DAP) to meso-diaminopimelate (meso-DAP), a precursor of L-lysine and an essential component of the bacterial peptidoglycan.</text>
</comment>
<dbReference type="HAMAP" id="MF_00197">
    <property type="entry name" value="DAP_epimerase"/>
    <property type="match status" value="1"/>
</dbReference>
<comment type="catalytic activity">
    <reaction evidence="7 8">
        <text>(2S,6S)-2,6-diaminopimelate = meso-2,6-diaminopimelate</text>
        <dbReference type="Rhea" id="RHEA:15393"/>
        <dbReference type="ChEBI" id="CHEBI:57609"/>
        <dbReference type="ChEBI" id="CHEBI:57791"/>
        <dbReference type="EC" id="5.1.1.7"/>
    </reaction>
</comment>
<feature type="binding site" evidence="8">
    <location>
        <begin position="223"/>
        <end position="224"/>
    </location>
    <ligand>
        <name>substrate</name>
    </ligand>
</feature>
<evidence type="ECO:0000256" key="6">
    <source>
        <dbReference type="ARBA" id="ARBA00023235"/>
    </source>
</evidence>
<comment type="caution">
    <text evidence="10">The sequence shown here is derived from an EMBL/GenBank/DDBJ whole genome shotgun (WGS) entry which is preliminary data.</text>
</comment>
<dbReference type="AlphaFoldDB" id="A0A9W6MRA9"/>
<dbReference type="EMBL" id="BSFF01000001">
    <property type="protein sequence ID" value="GLK55062.1"/>
    <property type="molecule type" value="Genomic_DNA"/>
</dbReference>
<dbReference type="NCBIfam" id="TIGR00652">
    <property type="entry name" value="DapF"/>
    <property type="match status" value="1"/>
</dbReference>
<evidence type="ECO:0000313" key="11">
    <source>
        <dbReference type="EMBL" id="MBM7851998.1"/>
    </source>
</evidence>
<reference evidence="10" key="1">
    <citation type="journal article" date="2014" name="Int. J. Syst. Evol. Microbiol.">
        <title>Complete genome sequence of Corynebacterium casei LMG S-19264T (=DSM 44701T), isolated from a smear-ripened cheese.</title>
        <authorList>
            <consortium name="US DOE Joint Genome Institute (JGI-PGF)"/>
            <person name="Walter F."/>
            <person name="Albersmeier A."/>
            <person name="Kalinowski J."/>
            <person name="Ruckert C."/>
        </authorList>
    </citation>
    <scope>NUCLEOTIDE SEQUENCE</scope>
    <source>
        <strain evidence="10">VKM B-1606</strain>
    </source>
</reference>
<evidence type="ECO:0000256" key="8">
    <source>
        <dbReference type="HAMAP-Rule" id="MF_00197"/>
    </source>
</evidence>
<evidence type="ECO:0000256" key="1">
    <source>
        <dbReference type="ARBA" id="ARBA00005196"/>
    </source>
</evidence>
<dbReference type="PANTHER" id="PTHR31689">
    <property type="entry name" value="DIAMINOPIMELATE EPIMERASE, CHLOROPLASTIC"/>
    <property type="match status" value="1"/>
</dbReference>
<keyword evidence="8" id="KW-0963">Cytoplasm</keyword>
<dbReference type="InterPro" id="IPR001653">
    <property type="entry name" value="DAP_epimerase_DapF"/>
</dbReference>
<comment type="similarity">
    <text evidence="2 8">Belongs to the diaminopimelate epimerase family.</text>
</comment>
<feature type="binding site" evidence="8">
    <location>
        <begin position="85"/>
        <end position="86"/>
    </location>
    <ligand>
        <name>substrate</name>
    </ligand>
</feature>
<evidence type="ECO:0000313" key="10">
    <source>
        <dbReference type="EMBL" id="GLK55062.1"/>
    </source>
</evidence>
<organism evidence="10 13">
    <name type="scientific">Methylopila capsulata</name>
    <dbReference type="NCBI Taxonomy" id="61654"/>
    <lineage>
        <taxon>Bacteria</taxon>
        <taxon>Pseudomonadati</taxon>
        <taxon>Pseudomonadota</taxon>
        <taxon>Alphaproteobacteria</taxon>
        <taxon>Hyphomicrobiales</taxon>
        <taxon>Methylopilaceae</taxon>
        <taxon>Methylopila</taxon>
    </lineage>
</organism>
<reference evidence="10" key="3">
    <citation type="submission" date="2023-01" db="EMBL/GenBank/DDBJ databases">
        <authorList>
            <person name="Sun Q."/>
            <person name="Evtushenko L."/>
        </authorList>
    </citation>
    <scope>NUCLEOTIDE SEQUENCE</scope>
    <source>
        <strain evidence="10">VKM B-1606</strain>
    </source>
</reference>
<feature type="binding site" evidence="8">
    <location>
        <position position="25"/>
    </location>
    <ligand>
        <name>substrate</name>
    </ligand>
</feature>
<evidence type="ECO:0000313" key="12">
    <source>
        <dbReference type="Proteomes" id="UP000758856"/>
    </source>
</evidence>
<feature type="binding site" evidence="8">
    <location>
        <position position="75"/>
    </location>
    <ligand>
        <name>substrate</name>
    </ligand>
</feature>
<gene>
    <name evidence="8 10" type="primary">dapF</name>
    <name evidence="10" type="ORF">GCM10008170_10810</name>
    <name evidence="11" type="ORF">JOD31_002223</name>
</gene>
<evidence type="ECO:0000256" key="7">
    <source>
        <dbReference type="ARBA" id="ARBA00051712"/>
    </source>
</evidence>
<keyword evidence="6 8" id="KW-0413">Isomerase</keyword>
<reference evidence="11 12" key="2">
    <citation type="submission" date="2021-01" db="EMBL/GenBank/DDBJ databases">
        <title>Genomic Encyclopedia of Type Strains, Phase IV (KMG-IV): sequencing the most valuable type-strain genomes for metagenomic binning, comparative biology and taxonomic classification.</title>
        <authorList>
            <person name="Goeker M."/>
        </authorList>
    </citation>
    <scope>NUCLEOTIDE SEQUENCE [LARGE SCALE GENOMIC DNA]</scope>
    <source>
        <strain evidence="11 12">DSM 6130</strain>
    </source>
</reference>
<evidence type="ECO:0000256" key="9">
    <source>
        <dbReference type="PROSITE-ProRule" id="PRU10125"/>
    </source>
</evidence>
<dbReference type="EMBL" id="JAFBCY010000002">
    <property type="protein sequence ID" value="MBM7851998.1"/>
    <property type="molecule type" value="Genomic_DNA"/>
</dbReference>
<evidence type="ECO:0000313" key="13">
    <source>
        <dbReference type="Proteomes" id="UP001143400"/>
    </source>
</evidence>
<dbReference type="Gene3D" id="3.10.310.10">
    <property type="entry name" value="Diaminopimelate Epimerase, Chain A, domain 1"/>
    <property type="match status" value="2"/>
</dbReference>
<keyword evidence="5 8" id="KW-0457">Lysine biosynthesis</keyword>
<evidence type="ECO:0000256" key="4">
    <source>
        <dbReference type="ARBA" id="ARBA00022605"/>
    </source>
</evidence>
<feature type="binding site" evidence="8">
    <location>
        <position position="205"/>
    </location>
    <ligand>
        <name>substrate</name>
    </ligand>
</feature>
<accession>A0A9W6MRA9</accession>
<dbReference type="PROSITE" id="PS01326">
    <property type="entry name" value="DAP_EPIMERASE"/>
    <property type="match status" value="1"/>
</dbReference>
<evidence type="ECO:0000256" key="2">
    <source>
        <dbReference type="ARBA" id="ARBA00010219"/>
    </source>
</evidence>
<protein>
    <recommendedName>
        <fullName evidence="3 8">Diaminopimelate epimerase</fullName>
        <shortName evidence="8">DAP epimerase</shortName>
        <ecNumber evidence="3 8">5.1.1.7</ecNumber>
    </recommendedName>
    <alternativeName>
        <fullName evidence="8">PLP-independent amino acid racemase</fullName>
    </alternativeName>
</protein>
<keyword evidence="4 8" id="KW-0028">Amino-acid biosynthesis</keyword>
<feature type="binding site" evidence="8">
    <location>
        <position position="172"/>
    </location>
    <ligand>
        <name>substrate</name>
    </ligand>
</feature>
<feature type="active site" evidence="9">
    <location>
        <position position="84"/>
    </location>
</feature>
<evidence type="ECO:0000256" key="5">
    <source>
        <dbReference type="ARBA" id="ARBA00023154"/>
    </source>
</evidence>
<dbReference type="Pfam" id="PF01678">
    <property type="entry name" value="DAP_epimerase"/>
    <property type="match status" value="2"/>
</dbReference>
<dbReference type="GO" id="GO:0005829">
    <property type="term" value="C:cytosol"/>
    <property type="evidence" value="ECO:0007669"/>
    <property type="project" value="TreeGrafter"/>
</dbReference>
<dbReference type="RefSeq" id="WP_246482422.1">
    <property type="nucleotide sequence ID" value="NZ_BSFF01000001.1"/>
</dbReference>
<dbReference type="GO" id="GO:0008837">
    <property type="term" value="F:diaminopimelate epimerase activity"/>
    <property type="evidence" value="ECO:0007669"/>
    <property type="project" value="UniProtKB-UniRule"/>
</dbReference>
<feature type="active site" description="Proton acceptor" evidence="8">
    <location>
        <position position="232"/>
    </location>
</feature>
<dbReference type="GO" id="GO:0009089">
    <property type="term" value="P:lysine biosynthetic process via diaminopimelate"/>
    <property type="evidence" value="ECO:0007669"/>
    <property type="project" value="UniProtKB-UniRule"/>
</dbReference>
<feature type="site" description="Could be important to modulate the pK values of the two catalytic cysteine residues" evidence="8">
    <location>
        <position position="174"/>
    </location>
</feature>
<comment type="subcellular location">
    <subcellularLocation>
        <location evidence="8">Cytoplasm</location>
    </subcellularLocation>
</comment>
<name>A0A9W6MRA9_9HYPH</name>
<sequence>MTMPDATTASSLIGRPFAKMNGLGNEILVVDLRDGGSVTPAEARALAQRPETRFDQLMALHPGLDGVAAFMRIYNADGSEVSACGNGTRCVAWLLMRDAGVCDLVLETDAGLLLCSAGAEPDQVTVDMGAPSFGWADIPLSEAFDDTRAIELQLGPIDAPLLHSPSVANVGNPHAIFWVDDLDVVDLRRSGPLLENHPLFPERANISLAKVTSKSAITLKVWERGAGLTLACGTAACAAAVSAARTRRTGRDVVVTLPGGPLRIVWREGDDHILMSGPATLEHEGRITAELLDAAAA</sequence>
<comment type="pathway">
    <text evidence="1 8">Amino-acid biosynthesis; L-lysine biosynthesis via DAP pathway; DL-2,6-diaminopimelate from LL-2,6-diaminopimelate: step 1/1.</text>
</comment>
<keyword evidence="12" id="KW-1185">Reference proteome</keyword>
<feature type="active site" description="Proton donor" evidence="8">
    <location>
        <position position="84"/>
    </location>
</feature>
<feature type="site" description="Could be important to modulate the pK values of the two catalytic cysteine residues" evidence="8">
    <location>
        <position position="223"/>
    </location>
</feature>
<evidence type="ECO:0000256" key="3">
    <source>
        <dbReference type="ARBA" id="ARBA00013080"/>
    </source>
</evidence>
<dbReference type="EC" id="5.1.1.7" evidence="3 8"/>
<dbReference type="Proteomes" id="UP001143400">
    <property type="component" value="Unassembled WGS sequence"/>
</dbReference>
<feature type="binding site" evidence="8">
    <location>
        <begin position="233"/>
        <end position="234"/>
    </location>
    <ligand>
        <name>substrate</name>
    </ligand>
</feature>
<dbReference type="PANTHER" id="PTHR31689:SF0">
    <property type="entry name" value="DIAMINOPIMELATE EPIMERASE"/>
    <property type="match status" value="1"/>
</dbReference>
<dbReference type="Proteomes" id="UP000758856">
    <property type="component" value="Unassembled WGS sequence"/>
</dbReference>
<proteinExistence type="inferred from homology"/>
<comment type="subunit">
    <text evidence="8">Homodimer.</text>
</comment>
<feature type="binding site" evidence="8">
    <location>
        <position position="56"/>
    </location>
    <ligand>
        <name>substrate</name>
    </ligand>
</feature>